<evidence type="ECO:0000313" key="3">
    <source>
        <dbReference type="EMBL" id="OBS23134.1"/>
    </source>
</evidence>
<dbReference type="CDD" id="cd20302">
    <property type="entry name" value="cupin_DAD"/>
    <property type="match status" value="1"/>
</dbReference>
<gene>
    <name evidence="3" type="ORF">FPOA_03692</name>
</gene>
<dbReference type="AlphaFoldDB" id="A0A1B8AS05"/>
<organism evidence="3 4">
    <name type="scientific">Fusarium poae</name>
    <dbReference type="NCBI Taxonomy" id="36050"/>
    <lineage>
        <taxon>Eukaryota</taxon>
        <taxon>Fungi</taxon>
        <taxon>Dikarya</taxon>
        <taxon>Ascomycota</taxon>
        <taxon>Pezizomycotina</taxon>
        <taxon>Sordariomycetes</taxon>
        <taxon>Hypocreomycetidae</taxon>
        <taxon>Hypocreales</taxon>
        <taxon>Nectriaceae</taxon>
        <taxon>Fusarium</taxon>
    </lineage>
</organism>
<evidence type="ECO:0000256" key="1">
    <source>
        <dbReference type="SAM" id="MobiDB-lite"/>
    </source>
</evidence>
<proteinExistence type="predicted"/>
<feature type="region of interest" description="Disordered" evidence="1">
    <location>
        <begin position="1"/>
        <end position="27"/>
    </location>
</feature>
<evidence type="ECO:0000313" key="4">
    <source>
        <dbReference type="Proteomes" id="UP000091967"/>
    </source>
</evidence>
<dbReference type="InterPro" id="IPR011051">
    <property type="entry name" value="RmlC_Cupin_sf"/>
</dbReference>
<dbReference type="Gene3D" id="2.60.120.10">
    <property type="entry name" value="Jelly Rolls"/>
    <property type="match status" value="1"/>
</dbReference>
<comment type="caution">
    <text evidence="3">The sequence shown here is derived from an EMBL/GenBank/DDBJ whole genome shotgun (WGS) entry which is preliminary data.</text>
</comment>
<evidence type="ECO:0000259" key="2">
    <source>
        <dbReference type="Pfam" id="PF12973"/>
    </source>
</evidence>
<dbReference type="OMA" id="TIHTLHM"/>
<feature type="compositionally biased region" description="Polar residues" evidence="1">
    <location>
        <begin position="1"/>
        <end position="20"/>
    </location>
</feature>
<dbReference type="OrthoDB" id="4525710at2759"/>
<keyword evidence="4" id="KW-1185">Reference proteome</keyword>
<feature type="domain" description="ChrR-like cupin" evidence="2">
    <location>
        <begin position="54"/>
        <end position="150"/>
    </location>
</feature>
<dbReference type="InterPro" id="IPR014710">
    <property type="entry name" value="RmlC-like_jellyroll"/>
</dbReference>
<name>A0A1B8AS05_FUSPO</name>
<protein>
    <recommendedName>
        <fullName evidence="2">ChrR-like cupin domain-containing protein</fullName>
    </recommendedName>
</protein>
<dbReference type="Pfam" id="PF12973">
    <property type="entry name" value="Cupin_7"/>
    <property type="match status" value="1"/>
</dbReference>
<sequence>MAPSQTQDENSTASKSSDLLNHSKEESVLTDKDRKALVFTDKHSSPDVYVSYNNDTLWYPWVTTLEVKPLRFETRSGSFVIALRTPVDAWLGKHRHRGTVTAVTLAGNWGYKEYDWTAGPGDYVVENPGTIHTLFMGAGSEVVFTITGSLEFFHDDDSLKETMDIFSFAQLYYDHCEKLGVEPNAGLWY</sequence>
<dbReference type="InterPro" id="IPR025979">
    <property type="entry name" value="ChrR-like_cupin_dom"/>
</dbReference>
<dbReference type="SUPFAM" id="SSF51182">
    <property type="entry name" value="RmlC-like cupins"/>
    <property type="match status" value="1"/>
</dbReference>
<dbReference type="Proteomes" id="UP000091967">
    <property type="component" value="Unassembled WGS sequence"/>
</dbReference>
<accession>A0A1B8AS05</accession>
<reference evidence="3 4" key="1">
    <citation type="submission" date="2016-06" db="EMBL/GenBank/DDBJ databases">
        <title>Living apart together: crosstalk between the core and supernumerary genomes in a fungal plant pathogen.</title>
        <authorList>
            <person name="Vanheule A."/>
            <person name="Audenaert K."/>
            <person name="Warris S."/>
            <person name="Van De Geest H."/>
            <person name="Schijlen E."/>
            <person name="Hofte M."/>
            <person name="De Saeger S."/>
            <person name="Haesaert G."/>
            <person name="Waalwijk C."/>
            <person name="Van Der Lee T."/>
        </authorList>
    </citation>
    <scope>NUCLEOTIDE SEQUENCE [LARGE SCALE GENOMIC DNA]</scope>
    <source>
        <strain evidence="3 4">2516</strain>
    </source>
</reference>
<dbReference type="EMBL" id="LYXU01000002">
    <property type="protein sequence ID" value="OBS23134.1"/>
    <property type="molecule type" value="Genomic_DNA"/>
</dbReference>